<keyword evidence="2" id="KW-1185">Reference proteome</keyword>
<evidence type="ECO:0000313" key="2">
    <source>
        <dbReference type="Proteomes" id="UP001347796"/>
    </source>
</evidence>
<dbReference type="InterPro" id="IPR052925">
    <property type="entry name" value="Phage_Integrase-like_Recomb"/>
</dbReference>
<dbReference type="GO" id="GO:0015074">
    <property type="term" value="P:DNA integration"/>
    <property type="evidence" value="ECO:0007669"/>
    <property type="project" value="InterPro"/>
</dbReference>
<dbReference type="PANTHER" id="PTHR34605:SF3">
    <property type="entry name" value="P CELL-TYPE AGGLUTINATION PROTEIN MAP4-LIKE-RELATED"/>
    <property type="match status" value="1"/>
</dbReference>
<proteinExistence type="predicted"/>
<dbReference type="Proteomes" id="UP001347796">
    <property type="component" value="Unassembled WGS sequence"/>
</dbReference>
<accession>A0AAN8G078</accession>
<dbReference type="InterPro" id="IPR013762">
    <property type="entry name" value="Integrase-like_cat_sf"/>
</dbReference>
<gene>
    <name evidence="1" type="ORF">SNE40_022244</name>
</gene>
<reference evidence="1 2" key="1">
    <citation type="submission" date="2024-01" db="EMBL/GenBank/DDBJ databases">
        <title>The genome of the rayed Mediterranean limpet Patella caerulea (Linnaeus, 1758).</title>
        <authorList>
            <person name="Anh-Thu Weber A."/>
            <person name="Halstead-Nussloch G."/>
        </authorList>
    </citation>
    <scope>NUCLEOTIDE SEQUENCE [LARGE SCALE GENOMIC DNA]</scope>
    <source>
        <strain evidence="1">AATW-2023a</strain>
        <tissue evidence="1">Whole specimen</tissue>
    </source>
</reference>
<evidence type="ECO:0000313" key="1">
    <source>
        <dbReference type="EMBL" id="KAK6165293.1"/>
    </source>
</evidence>
<dbReference type="GO" id="GO:0003677">
    <property type="term" value="F:DNA binding"/>
    <property type="evidence" value="ECO:0007669"/>
    <property type="project" value="InterPro"/>
</dbReference>
<sequence>MIGGQDITKQFLVIKALESMKRGRGIGDSRLPVSITLLRKILMILPSVCADLYEVKLFRAAFTIAFFGLFKIGELTCSKGNDIDNILAVDDIVIDSSLSVMKVTLRHSKTDQWGKGITVTIPSINDNVCAVYHMAQFLVSRPGAIGPVFLSF</sequence>
<dbReference type="EMBL" id="JAZGQO010000021">
    <property type="protein sequence ID" value="KAK6165293.1"/>
    <property type="molecule type" value="Genomic_DNA"/>
</dbReference>
<dbReference type="PANTHER" id="PTHR34605">
    <property type="entry name" value="PHAGE_INTEGRASE DOMAIN-CONTAINING PROTEIN"/>
    <property type="match status" value="1"/>
</dbReference>
<comment type="caution">
    <text evidence="1">The sequence shown here is derived from an EMBL/GenBank/DDBJ whole genome shotgun (WGS) entry which is preliminary data.</text>
</comment>
<protein>
    <submittedName>
        <fullName evidence="1">Uncharacterized protein</fullName>
    </submittedName>
</protein>
<organism evidence="1 2">
    <name type="scientific">Patella caerulea</name>
    <name type="common">Rayed Mediterranean limpet</name>
    <dbReference type="NCBI Taxonomy" id="87958"/>
    <lineage>
        <taxon>Eukaryota</taxon>
        <taxon>Metazoa</taxon>
        <taxon>Spiralia</taxon>
        <taxon>Lophotrochozoa</taxon>
        <taxon>Mollusca</taxon>
        <taxon>Gastropoda</taxon>
        <taxon>Patellogastropoda</taxon>
        <taxon>Patelloidea</taxon>
        <taxon>Patellidae</taxon>
        <taxon>Patella</taxon>
    </lineage>
</organism>
<dbReference type="AlphaFoldDB" id="A0AAN8G078"/>
<dbReference type="GO" id="GO:0006310">
    <property type="term" value="P:DNA recombination"/>
    <property type="evidence" value="ECO:0007669"/>
    <property type="project" value="InterPro"/>
</dbReference>
<dbReference type="Gene3D" id="1.10.443.10">
    <property type="entry name" value="Intergrase catalytic core"/>
    <property type="match status" value="1"/>
</dbReference>
<name>A0AAN8G078_PATCE</name>